<gene>
    <name evidence="1" type="ORF">X777_03952</name>
</gene>
<dbReference type="EMBL" id="KK107185">
    <property type="protein sequence ID" value="EZA55777.1"/>
    <property type="molecule type" value="Genomic_DNA"/>
</dbReference>
<dbReference type="Proteomes" id="UP000053097">
    <property type="component" value="Unassembled WGS sequence"/>
</dbReference>
<name>A0A026WIA2_OOCBI</name>
<keyword evidence="2" id="KW-1185">Reference proteome</keyword>
<sequence>MLAGKSQKGDNQEETAQEDILNFGKRTYSSRNFRFTIEFNQLYPALLASTINKCSNSPRTLIYHRKPLRNATDSLIRRSS</sequence>
<dbReference type="AlphaFoldDB" id="A0A026WIA2"/>
<organism evidence="1 2">
    <name type="scientific">Ooceraea biroi</name>
    <name type="common">Clonal raider ant</name>
    <name type="synonym">Cerapachys biroi</name>
    <dbReference type="NCBI Taxonomy" id="2015173"/>
    <lineage>
        <taxon>Eukaryota</taxon>
        <taxon>Metazoa</taxon>
        <taxon>Ecdysozoa</taxon>
        <taxon>Arthropoda</taxon>
        <taxon>Hexapoda</taxon>
        <taxon>Insecta</taxon>
        <taxon>Pterygota</taxon>
        <taxon>Neoptera</taxon>
        <taxon>Endopterygota</taxon>
        <taxon>Hymenoptera</taxon>
        <taxon>Apocrita</taxon>
        <taxon>Aculeata</taxon>
        <taxon>Formicoidea</taxon>
        <taxon>Formicidae</taxon>
        <taxon>Dorylinae</taxon>
        <taxon>Ooceraea</taxon>
    </lineage>
</organism>
<proteinExistence type="predicted"/>
<evidence type="ECO:0000313" key="2">
    <source>
        <dbReference type="Proteomes" id="UP000053097"/>
    </source>
</evidence>
<evidence type="ECO:0000313" key="1">
    <source>
        <dbReference type="EMBL" id="EZA55777.1"/>
    </source>
</evidence>
<reference evidence="1 2" key="1">
    <citation type="journal article" date="2014" name="Curr. Biol.">
        <title>The genome of the clonal raider ant Cerapachys biroi.</title>
        <authorList>
            <person name="Oxley P.R."/>
            <person name="Ji L."/>
            <person name="Fetter-Pruneda I."/>
            <person name="McKenzie S.K."/>
            <person name="Li C."/>
            <person name="Hu H."/>
            <person name="Zhang G."/>
            <person name="Kronauer D.J."/>
        </authorList>
    </citation>
    <scope>NUCLEOTIDE SEQUENCE [LARGE SCALE GENOMIC DNA]</scope>
</reference>
<protein>
    <submittedName>
        <fullName evidence="1">Uncharacterized protein</fullName>
    </submittedName>
</protein>
<accession>A0A026WIA2</accession>